<protein>
    <recommendedName>
        <fullName evidence="4 7">Flagellar hook-associated protein 1</fullName>
        <shortName evidence="7">HAP1</shortName>
    </recommendedName>
</protein>
<evidence type="ECO:0000259" key="8">
    <source>
        <dbReference type="Pfam" id="PF06429"/>
    </source>
</evidence>
<keyword evidence="5 7" id="KW-0964">Secreted</keyword>
<dbReference type="GO" id="GO:0009424">
    <property type="term" value="C:bacterial-type flagellum hook"/>
    <property type="evidence" value="ECO:0007669"/>
    <property type="project" value="UniProtKB-UniRule"/>
</dbReference>
<evidence type="ECO:0000256" key="5">
    <source>
        <dbReference type="ARBA" id="ARBA00022525"/>
    </source>
</evidence>
<dbReference type="GO" id="GO:0005198">
    <property type="term" value="F:structural molecule activity"/>
    <property type="evidence" value="ECO:0007669"/>
    <property type="project" value="UniProtKB-UniRule"/>
</dbReference>
<name>A0A7X6N1E5_9LACO</name>
<comment type="subcellular location">
    <subcellularLocation>
        <location evidence="1 7">Bacterial flagellum</location>
    </subcellularLocation>
    <subcellularLocation>
        <location evidence="2 7">Secreted</location>
    </subcellularLocation>
</comment>
<dbReference type="GO" id="GO:0044780">
    <property type="term" value="P:bacterial-type flagellum assembly"/>
    <property type="evidence" value="ECO:0007669"/>
    <property type="project" value="InterPro"/>
</dbReference>
<sequence length="528" mass="55317">MNLFGTLNTATTGLGVNEMSLQTTSHNIANANNPYYSRQRVDIETMPAMHFAGIGDIGMGARAGSVQRISDSFVQGQLNQVGGVLNSYSERANVLGQLEGYYNEPSSTGILSQIDKMNAAWTNYANDPSVSGIQTTVVGATQTVANSINKLANNVQALQSNTVSTVAKNAMDFNQTLTQLDTLNKQIYNMSQNGDQPNDLLDTRDQVIQKLASMADTTTTIDQYGRATVSLNMSGSDGKVTPTPLLDADGVKGTLGVVDAKATGVITATTDVNSENSAIAVPANGKAGDLVFVANNTTTATPVTISSGTIQGDQQALGDLNDQMGKLNKFAYQLATATNTLMSANGVSADKLMFTFKGVAGQANPQPVYDPKVNYAANLQVNTTIANNPSQLQAGVGTNPDAGDGKLAQAIANLQNTKLADPASGKGLTLSADNLSFVGDATGATVSGMYNDIVTQNGIVTQAANNNAQTQLALLQQVQAKQQSISGVNMNEEMSNVIKFQQGFQANAKMISVVNEMLDTLINRTGVN</sequence>
<evidence type="ECO:0000256" key="4">
    <source>
        <dbReference type="ARBA" id="ARBA00016244"/>
    </source>
</evidence>
<dbReference type="AlphaFoldDB" id="A0A7X6N1E5"/>
<evidence type="ECO:0000256" key="1">
    <source>
        <dbReference type="ARBA" id="ARBA00004365"/>
    </source>
</evidence>
<dbReference type="GO" id="GO:0005576">
    <property type="term" value="C:extracellular region"/>
    <property type="evidence" value="ECO:0007669"/>
    <property type="project" value="UniProtKB-SubCell"/>
</dbReference>
<dbReference type="InterPro" id="IPR010930">
    <property type="entry name" value="Flg_bb/hook_C_dom"/>
</dbReference>
<evidence type="ECO:0000256" key="3">
    <source>
        <dbReference type="ARBA" id="ARBA00009677"/>
    </source>
</evidence>
<evidence type="ECO:0000259" key="9">
    <source>
        <dbReference type="Pfam" id="PF22638"/>
    </source>
</evidence>
<keyword evidence="10" id="KW-0282">Flagellum</keyword>
<reference evidence="10 11" key="1">
    <citation type="submission" date="2020-04" db="EMBL/GenBank/DDBJ databases">
        <title>MicrobeNet Type strains.</title>
        <authorList>
            <person name="Nicholson A.C."/>
        </authorList>
    </citation>
    <scope>NUCLEOTIDE SEQUENCE [LARGE SCALE GENOMIC DNA]</scope>
    <source>
        <strain evidence="10 11">CCUG 61472</strain>
    </source>
</reference>
<keyword evidence="10" id="KW-0966">Cell projection</keyword>
<keyword evidence="10" id="KW-0969">Cilium</keyword>
<dbReference type="Pfam" id="PF22638">
    <property type="entry name" value="FlgK_D1"/>
    <property type="match status" value="1"/>
</dbReference>
<feature type="domain" description="Flagellar basal-body/hook protein C-terminal" evidence="8">
    <location>
        <begin position="485"/>
        <end position="523"/>
    </location>
</feature>
<dbReference type="RefSeq" id="WP_168721788.1">
    <property type="nucleotide sequence ID" value="NZ_JAAXPN010000003.1"/>
</dbReference>
<evidence type="ECO:0000256" key="7">
    <source>
        <dbReference type="RuleBase" id="RU362065"/>
    </source>
</evidence>
<dbReference type="Pfam" id="PF06429">
    <property type="entry name" value="Flg_bbr_C"/>
    <property type="match status" value="1"/>
</dbReference>
<keyword evidence="11" id="KW-1185">Reference proteome</keyword>
<feature type="domain" description="Flagellar hook-associated protein FlgK helical" evidence="9">
    <location>
        <begin position="95"/>
        <end position="343"/>
    </location>
</feature>
<dbReference type="SUPFAM" id="SSF64518">
    <property type="entry name" value="Phase 1 flagellin"/>
    <property type="match status" value="1"/>
</dbReference>
<evidence type="ECO:0000313" key="11">
    <source>
        <dbReference type="Proteomes" id="UP000549765"/>
    </source>
</evidence>
<comment type="caution">
    <text evidence="10">The sequence shown here is derived from an EMBL/GenBank/DDBJ whole genome shotgun (WGS) entry which is preliminary data.</text>
</comment>
<proteinExistence type="inferred from homology"/>
<dbReference type="InterPro" id="IPR053927">
    <property type="entry name" value="FlgK_helical"/>
</dbReference>
<evidence type="ECO:0000313" key="10">
    <source>
        <dbReference type="EMBL" id="NKZ23986.1"/>
    </source>
</evidence>
<dbReference type="PRINTS" id="PR01005">
    <property type="entry name" value="FLGHOOKAP1"/>
</dbReference>
<dbReference type="PANTHER" id="PTHR30033">
    <property type="entry name" value="FLAGELLAR HOOK-ASSOCIATED PROTEIN 1"/>
    <property type="match status" value="1"/>
</dbReference>
<dbReference type="NCBIfam" id="TIGR02492">
    <property type="entry name" value="flgK_ends"/>
    <property type="match status" value="1"/>
</dbReference>
<dbReference type="EMBL" id="JAAXPN010000003">
    <property type="protein sequence ID" value="NKZ23986.1"/>
    <property type="molecule type" value="Genomic_DNA"/>
</dbReference>
<evidence type="ECO:0000256" key="6">
    <source>
        <dbReference type="ARBA" id="ARBA00023143"/>
    </source>
</evidence>
<gene>
    <name evidence="7 10" type="primary">flgK</name>
    <name evidence="10" type="ORF">HF964_04070</name>
</gene>
<comment type="similarity">
    <text evidence="3 7">Belongs to the flagella basal body rod proteins family.</text>
</comment>
<dbReference type="InterPro" id="IPR002371">
    <property type="entry name" value="FlgK"/>
</dbReference>
<evidence type="ECO:0000256" key="2">
    <source>
        <dbReference type="ARBA" id="ARBA00004613"/>
    </source>
</evidence>
<keyword evidence="6 7" id="KW-0975">Bacterial flagellum</keyword>
<organism evidence="10 11">
    <name type="scientific">Periweissella fabalis</name>
    <dbReference type="NCBI Taxonomy" id="1070421"/>
    <lineage>
        <taxon>Bacteria</taxon>
        <taxon>Bacillati</taxon>
        <taxon>Bacillota</taxon>
        <taxon>Bacilli</taxon>
        <taxon>Lactobacillales</taxon>
        <taxon>Lactobacillaceae</taxon>
        <taxon>Periweissella</taxon>
    </lineage>
</organism>
<dbReference type="Proteomes" id="UP000549765">
    <property type="component" value="Unassembled WGS sequence"/>
</dbReference>
<dbReference type="PANTHER" id="PTHR30033:SF1">
    <property type="entry name" value="FLAGELLAR HOOK-ASSOCIATED PROTEIN 1"/>
    <property type="match status" value="1"/>
</dbReference>
<accession>A0A7X6N1E5</accession>